<feature type="binding site" evidence="17">
    <location>
        <position position="19"/>
    </location>
    <ligand>
        <name>ATP</name>
        <dbReference type="ChEBI" id="CHEBI:30616"/>
    </ligand>
</feature>
<dbReference type="GO" id="GO:0008654">
    <property type="term" value="P:phospholipid biosynthetic process"/>
    <property type="evidence" value="ECO:0007669"/>
    <property type="project" value="UniProtKB-KW"/>
</dbReference>
<evidence type="ECO:0000256" key="14">
    <source>
        <dbReference type="ARBA" id="ARBA00023264"/>
    </source>
</evidence>
<keyword evidence="3" id="KW-1003">Cell membrane</keyword>
<evidence type="ECO:0000256" key="11">
    <source>
        <dbReference type="ARBA" id="ARBA00023098"/>
    </source>
</evidence>
<dbReference type="PANTHER" id="PTHR34299:SF1">
    <property type="entry name" value="DIACYLGLYCEROL KINASE"/>
    <property type="match status" value="1"/>
</dbReference>
<dbReference type="Gene3D" id="1.10.287.3610">
    <property type="match status" value="1"/>
</dbReference>
<evidence type="ECO:0000256" key="18">
    <source>
        <dbReference type="PIRSR" id="PIRSR600829-4"/>
    </source>
</evidence>
<keyword evidence="4" id="KW-0444">Lipid biosynthesis</keyword>
<evidence type="ECO:0000256" key="17">
    <source>
        <dbReference type="PIRSR" id="PIRSR600829-3"/>
    </source>
</evidence>
<keyword evidence="18" id="KW-0479">Metal-binding</keyword>
<evidence type="ECO:0000256" key="15">
    <source>
        <dbReference type="PIRSR" id="PIRSR600829-1"/>
    </source>
</evidence>
<dbReference type="PANTHER" id="PTHR34299">
    <property type="entry name" value="DIACYLGLYCEROL KINASE"/>
    <property type="match status" value="1"/>
</dbReference>
<evidence type="ECO:0000256" key="8">
    <source>
        <dbReference type="ARBA" id="ARBA00022777"/>
    </source>
</evidence>
<feature type="binding site" evidence="17">
    <location>
        <position position="79"/>
    </location>
    <ligand>
        <name>ATP</name>
        <dbReference type="ChEBI" id="CHEBI:30616"/>
    </ligand>
</feature>
<dbReference type="AlphaFoldDB" id="A0AAJ4X9H1"/>
<evidence type="ECO:0000313" key="21">
    <source>
        <dbReference type="Proteomes" id="UP000215355"/>
    </source>
</evidence>
<keyword evidence="5 20" id="KW-0808">Transferase</keyword>
<protein>
    <submittedName>
        <fullName evidence="20">Undecaprenol kinase</fullName>
        <ecNumber evidence="20">2.7.1.66</ecNumber>
    </submittedName>
</protein>
<evidence type="ECO:0000256" key="5">
    <source>
        <dbReference type="ARBA" id="ARBA00022679"/>
    </source>
</evidence>
<keyword evidence="6 19" id="KW-0812">Transmembrane</keyword>
<evidence type="ECO:0000256" key="4">
    <source>
        <dbReference type="ARBA" id="ARBA00022516"/>
    </source>
</evidence>
<feature type="transmembrane region" description="Helical" evidence="19">
    <location>
        <begin position="36"/>
        <end position="53"/>
    </location>
</feature>
<name>A0AAJ4X9H1_9SPHI</name>
<dbReference type="GO" id="GO:0005886">
    <property type="term" value="C:plasma membrane"/>
    <property type="evidence" value="ECO:0007669"/>
    <property type="project" value="UniProtKB-SubCell"/>
</dbReference>
<feature type="binding site" evidence="17">
    <location>
        <position position="31"/>
    </location>
    <ligand>
        <name>ATP</name>
        <dbReference type="ChEBI" id="CHEBI:30616"/>
    </ligand>
</feature>
<dbReference type="Pfam" id="PF01219">
    <property type="entry name" value="DAGK_prokar"/>
    <property type="match status" value="1"/>
</dbReference>
<gene>
    <name evidence="20" type="primary">dgkA</name>
    <name evidence="20" type="ORF">SAMEA4412673_00864</name>
</gene>
<dbReference type="KEGG" id="smiz:4412673_00864"/>
<feature type="transmembrane region" description="Helical" evidence="19">
    <location>
        <begin position="59"/>
        <end position="78"/>
    </location>
</feature>
<feature type="transmembrane region" description="Helical" evidence="19">
    <location>
        <begin position="99"/>
        <end position="120"/>
    </location>
</feature>
<evidence type="ECO:0000256" key="9">
    <source>
        <dbReference type="ARBA" id="ARBA00022840"/>
    </source>
</evidence>
<evidence type="ECO:0000256" key="6">
    <source>
        <dbReference type="ARBA" id="ARBA00022692"/>
    </source>
</evidence>
<evidence type="ECO:0000256" key="7">
    <source>
        <dbReference type="ARBA" id="ARBA00022741"/>
    </source>
</evidence>
<comment type="cofactor">
    <cofactor evidence="18">
        <name>Mg(2+)</name>
        <dbReference type="ChEBI" id="CHEBI:18420"/>
    </cofactor>
    <text evidence="18">Mn(2+), Zn(2+), Cd(2+) and Co(2+) support activity to lesser extents.</text>
</comment>
<accession>A0AAJ4X9H1</accession>
<reference evidence="20 21" key="1">
    <citation type="submission" date="2017-06" db="EMBL/GenBank/DDBJ databases">
        <authorList>
            <consortium name="Pathogen Informatics"/>
        </authorList>
    </citation>
    <scope>NUCLEOTIDE SEQUENCE [LARGE SCALE GENOMIC DNA]</scope>
    <source>
        <strain evidence="20 21">NCTC12149</strain>
    </source>
</reference>
<evidence type="ECO:0000256" key="16">
    <source>
        <dbReference type="PIRSR" id="PIRSR600829-2"/>
    </source>
</evidence>
<evidence type="ECO:0000256" key="13">
    <source>
        <dbReference type="ARBA" id="ARBA00023209"/>
    </source>
</evidence>
<dbReference type="GO" id="GO:0005524">
    <property type="term" value="F:ATP binding"/>
    <property type="evidence" value="ECO:0007669"/>
    <property type="project" value="UniProtKB-KW"/>
</dbReference>
<dbReference type="RefSeq" id="WP_093098717.1">
    <property type="nucleotide sequence ID" value="NZ_CP158798.1"/>
</dbReference>
<keyword evidence="18" id="KW-0460">Magnesium</keyword>
<feature type="binding site" evidence="17">
    <location>
        <begin position="97"/>
        <end position="98"/>
    </location>
    <ligand>
        <name>ATP</name>
        <dbReference type="ChEBI" id="CHEBI:30616"/>
    </ligand>
</feature>
<dbReference type="EMBL" id="LT906468">
    <property type="protein sequence ID" value="SNV43817.1"/>
    <property type="molecule type" value="Genomic_DNA"/>
</dbReference>
<keyword evidence="8 20" id="KW-0418">Kinase</keyword>
<keyword evidence="9 17" id="KW-0067">ATP-binding</keyword>
<evidence type="ECO:0000256" key="12">
    <source>
        <dbReference type="ARBA" id="ARBA00023136"/>
    </source>
</evidence>
<comment type="subcellular location">
    <subcellularLocation>
        <location evidence="1">Cell membrane</location>
        <topology evidence="1">Multi-pass membrane protein</topology>
    </subcellularLocation>
</comment>
<keyword evidence="11" id="KW-0443">Lipid metabolism</keyword>
<feature type="binding site" evidence="18">
    <location>
        <position position="79"/>
    </location>
    <ligand>
        <name>a divalent metal cation</name>
        <dbReference type="ChEBI" id="CHEBI:60240"/>
    </ligand>
</feature>
<proteinExistence type="inferred from homology"/>
<keyword evidence="14" id="KW-1208">Phospholipid metabolism</keyword>
<keyword evidence="12 19" id="KW-0472">Membrane</keyword>
<evidence type="ECO:0000256" key="10">
    <source>
        <dbReference type="ARBA" id="ARBA00022989"/>
    </source>
</evidence>
<feature type="active site" description="Proton acceptor" evidence="15">
    <location>
        <position position="72"/>
    </location>
</feature>
<dbReference type="InterPro" id="IPR036945">
    <property type="entry name" value="DAGK_sf"/>
</dbReference>
<dbReference type="GO" id="GO:0036433">
    <property type="term" value="F:di-trans, poly-cis-undecaprenol kinase activity"/>
    <property type="evidence" value="ECO:0007669"/>
    <property type="project" value="UniProtKB-EC"/>
</dbReference>
<dbReference type="InterPro" id="IPR033717">
    <property type="entry name" value="UDPK"/>
</dbReference>
<keyword evidence="13" id="KW-0594">Phospholipid biosynthesis</keyword>
<dbReference type="EC" id="2.7.1.66" evidence="20"/>
<keyword evidence="10 19" id="KW-1133">Transmembrane helix</keyword>
<evidence type="ECO:0000256" key="19">
    <source>
        <dbReference type="SAM" id="Phobius"/>
    </source>
</evidence>
<organism evidence="20 21">
    <name type="scientific">Sphingobacterium mizutaii</name>
    <dbReference type="NCBI Taxonomy" id="1010"/>
    <lineage>
        <taxon>Bacteria</taxon>
        <taxon>Pseudomonadati</taxon>
        <taxon>Bacteroidota</taxon>
        <taxon>Sphingobacteriia</taxon>
        <taxon>Sphingobacteriales</taxon>
        <taxon>Sphingobacteriaceae</taxon>
        <taxon>Sphingobacterium</taxon>
    </lineage>
</organism>
<dbReference type="GO" id="GO:0046872">
    <property type="term" value="F:metal ion binding"/>
    <property type="evidence" value="ECO:0007669"/>
    <property type="project" value="UniProtKB-KW"/>
</dbReference>
<evidence type="ECO:0000256" key="1">
    <source>
        <dbReference type="ARBA" id="ARBA00004651"/>
    </source>
</evidence>
<evidence type="ECO:0000313" key="20">
    <source>
        <dbReference type="EMBL" id="SNV43817.1"/>
    </source>
</evidence>
<feature type="binding site" evidence="16">
    <location>
        <position position="101"/>
    </location>
    <ligand>
        <name>substrate</name>
    </ligand>
</feature>
<feature type="binding site" evidence="16">
    <location>
        <position position="72"/>
    </location>
    <ligand>
        <name>substrate</name>
    </ligand>
</feature>
<evidence type="ECO:0000256" key="3">
    <source>
        <dbReference type="ARBA" id="ARBA00022475"/>
    </source>
</evidence>
<sequence length="127" mass="13957">MSKEKEPFSLKKRIKSFEYSFAGLVHLFRLEHNARIHAIAAILVVIAGCMLEISSMEWVAIVICIGLVLVTETLNTSIENICDHLTTDIHPHIKIIKDLASGAVLISAITAVVVALIIFLPKVLSLI</sequence>
<keyword evidence="7 17" id="KW-0547">Nucleotide-binding</keyword>
<dbReference type="CDD" id="cd14265">
    <property type="entry name" value="UDPK_IM_like"/>
    <property type="match status" value="1"/>
</dbReference>
<comment type="similarity">
    <text evidence="2">Belongs to the bacterial diacylglycerol kinase family.</text>
</comment>
<dbReference type="InterPro" id="IPR000829">
    <property type="entry name" value="DAGK"/>
</dbReference>
<dbReference type="Proteomes" id="UP000215355">
    <property type="component" value="Chromosome 1"/>
</dbReference>
<evidence type="ECO:0000256" key="2">
    <source>
        <dbReference type="ARBA" id="ARBA00005967"/>
    </source>
</evidence>
<feature type="binding site" evidence="18">
    <location>
        <position position="31"/>
    </location>
    <ligand>
        <name>a divalent metal cation</name>
        <dbReference type="ChEBI" id="CHEBI:60240"/>
    </ligand>
</feature>